<reference evidence="3" key="1">
    <citation type="submission" date="2017-09" db="EMBL/GenBank/DDBJ databases">
        <title>Depth-based differentiation of microbial function through sediment-hosted aquifers and enrichment of novel symbionts in the deep terrestrial subsurface.</title>
        <authorList>
            <person name="Probst A.J."/>
            <person name="Ladd B."/>
            <person name="Jarett J.K."/>
            <person name="Geller-Mcgrath D.E."/>
            <person name="Sieber C.M.K."/>
            <person name="Emerson J.B."/>
            <person name="Anantharaman K."/>
            <person name="Thomas B.C."/>
            <person name="Malmstrom R."/>
            <person name="Stieglmeier M."/>
            <person name="Klingl A."/>
            <person name="Woyke T."/>
            <person name="Ryan C.M."/>
            <person name="Banfield J.F."/>
        </authorList>
    </citation>
    <scope>NUCLEOTIDE SEQUENCE [LARGE SCALE GENOMIC DNA]</scope>
</reference>
<accession>A0A2H0TQW2</accession>
<proteinExistence type="predicted"/>
<dbReference type="Proteomes" id="UP000230154">
    <property type="component" value="Unassembled WGS sequence"/>
</dbReference>
<gene>
    <name evidence="2" type="ORF">COU35_02120</name>
</gene>
<dbReference type="EMBL" id="PFCB01000018">
    <property type="protein sequence ID" value="PIR74538.1"/>
    <property type="molecule type" value="Genomic_DNA"/>
</dbReference>
<name>A0A2H0TQW2_9BACT</name>
<feature type="region of interest" description="Disordered" evidence="1">
    <location>
        <begin position="1"/>
        <end position="22"/>
    </location>
</feature>
<dbReference type="AlphaFoldDB" id="A0A2H0TQW2"/>
<evidence type="ECO:0000313" key="3">
    <source>
        <dbReference type="Proteomes" id="UP000230154"/>
    </source>
</evidence>
<evidence type="ECO:0000313" key="2">
    <source>
        <dbReference type="EMBL" id="PIR74538.1"/>
    </source>
</evidence>
<comment type="caution">
    <text evidence="2">The sequence shown here is derived from an EMBL/GenBank/DDBJ whole genome shotgun (WGS) entry which is preliminary data.</text>
</comment>
<organism evidence="2 3">
    <name type="scientific">Candidatus Magasanikbacteria bacterium CG10_big_fil_rev_8_21_14_0_10_47_10</name>
    <dbReference type="NCBI Taxonomy" id="1974652"/>
    <lineage>
        <taxon>Bacteria</taxon>
        <taxon>Candidatus Magasanikiibacteriota</taxon>
    </lineage>
</organism>
<evidence type="ECO:0000256" key="1">
    <source>
        <dbReference type="SAM" id="MobiDB-lite"/>
    </source>
</evidence>
<sequence length="83" mass="9243">MLRVSRESKKGGRVDETPEGTREVTLTERQLALLLAFGQQWAMTGTPGFCGLPRHLGDREHEEARALVERLGLAEDLRKILGS</sequence>
<protein>
    <submittedName>
        <fullName evidence="2">Uncharacterized protein</fullName>
    </submittedName>
</protein>